<organism evidence="1 2">
    <name type="scientific">Intestinibaculum porci</name>
    <dbReference type="NCBI Taxonomy" id="2487118"/>
    <lineage>
        <taxon>Bacteria</taxon>
        <taxon>Bacillati</taxon>
        <taxon>Bacillota</taxon>
        <taxon>Erysipelotrichia</taxon>
        <taxon>Erysipelotrichales</taxon>
        <taxon>Erysipelotrichaceae</taxon>
        <taxon>Intestinibaculum</taxon>
    </lineage>
</organism>
<reference evidence="1 2" key="1">
    <citation type="submission" date="2018-11" db="EMBL/GenBank/DDBJ databases">
        <title>Novel Erysipelotrichaceae bacterium isolated from small intestine of a swine.</title>
        <authorList>
            <person name="Kim J.S."/>
            <person name="Choe H."/>
            <person name="Lee Y.R."/>
            <person name="Kim K.M."/>
            <person name="Park D.S."/>
        </authorList>
    </citation>
    <scope>NUCLEOTIDE SEQUENCE [LARGE SCALE GENOMIC DNA]</scope>
    <source>
        <strain evidence="1 2">SG0102</strain>
    </source>
</reference>
<dbReference type="KEGG" id="ebm:SG0102_06310"/>
<accession>A0A3G9J3H7</accession>
<proteinExistence type="predicted"/>
<keyword evidence="2" id="KW-1185">Reference proteome</keyword>
<evidence type="ECO:0000313" key="1">
    <source>
        <dbReference type="EMBL" id="BBH25697.1"/>
    </source>
</evidence>
<evidence type="ECO:0000313" key="2">
    <source>
        <dbReference type="Proteomes" id="UP000268059"/>
    </source>
</evidence>
<protein>
    <submittedName>
        <fullName evidence="1">Uncharacterized protein</fullName>
    </submittedName>
</protein>
<dbReference type="RefSeq" id="WP_125118623.1">
    <property type="nucleotide sequence ID" value="NZ_AP019309.1"/>
</dbReference>
<sequence length="103" mass="12000">MDKERLYLRFEGIVVSIESINKRKGEDLSAYARHVGMVELLWSRSSRYTRMFAVFKETAWPSHNFKTTPGVLEAANEMLILTTKNHIYTFKILQVYADGRTPK</sequence>
<dbReference type="EMBL" id="AP019309">
    <property type="protein sequence ID" value="BBH25697.1"/>
    <property type="molecule type" value="Genomic_DNA"/>
</dbReference>
<dbReference type="InParanoid" id="A0A3G9J3H7"/>
<gene>
    <name evidence="1" type="ORF">SG0102_06310</name>
</gene>
<dbReference type="OrthoDB" id="1654607at2"/>
<dbReference type="AlphaFoldDB" id="A0A3G9J3H7"/>
<dbReference type="Proteomes" id="UP000268059">
    <property type="component" value="Chromosome"/>
</dbReference>
<name>A0A3G9J3H7_9FIRM</name>